<evidence type="ECO:0000313" key="3">
    <source>
        <dbReference type="Proteomes" id="UP000562027"/>
    </source>
</evidence>
<proteinExistence type="predicted"/>
<comment type="caution">
    <text evidence="2">The sequence shown here is derived from an EMBL/GenBank/DDBJ whole genome shotgun (WGS) entry which is preliminary data.</text>
</comment>
<sequence>MKNLLAVLDFLPAADWLALALFFIGWLGYAAFAKRQSQFDGTLLAATNRERRRWMLQTTYRDVRVIDGVVVQNLSTSPSFFASTTILIIGGLLASLGASEKATELVQELPFTARTSALVFDLKLVLLIGIFVYAFFRFTWSMRQYTFGALLVAAAPSAEAFVEQNLSREDFADRAGRLMGMAAETFNDGLRAYYLAFAAICWFFSPWAFMAGTLGVIFVLYQREFHSDVLKVLQDGAGNAPSKD</sequence>
<evidence type="ECO:0000313" key="2">
    <source>
        <dbReference type="EMBL" id="MBB4841774.1"/>
    </source>
</evidence>
<dbReference type="PANTHER" id="PTHR31881:SF6">
    <property type="entry name" value="OS09G0494600 PROTEIN"/>
    <property type="match status" value="1"/>
</dbReference>
<dbReference type="RefSeq" id="WP_184295379.1">
    <property type="nucleotide sequence ID" value="NZ_JACHLP010000001.1"/>
</dbReference>
<feature type="transmembrane region" description="Helical" evidence="1">
    <location>
        <begin position="80"/>
        <end position="98"/>
    </location>
</feature>
<evidence type="ECO:0000256" key="1">
    <source>
        <dbReference type="SAM" id="Phobius"/>
    </source>
</evidence>
<feature type="transmembrane region" description="Helical" evidence="1">
    <location>
        <begin position="193"/>
        <end position="221"/>
    </location>
</feature>
<keyword evidence="1" id="KW-0812">Transmembrane</keyword>
<accession>A0A840L029</accession>
<name>A0A840L029_9BURK</name>
<dbReference type="InterPro" id="IPR006747">
    <property type="entry name" value="DUF599"/>
</dbReference>
<gene>
    <name evidence="2" type="ORF">HNP55_000269</name>
</gene>
<reference evidence="2 3" key="1">
    <citation type="submission" date="2020-08" db="EMBL/GenBank/DDBJ databases">
        <title>Functional genomics of gut bacteria from endangered species of beetles.</title>
        <authorList>
            <person name="Carlos-Shanley C."/>
        </authorList>
    </citation>
    <scope>NUCLEOTIDE SEQUENCE [LARGE SCALE GENOMIC DNA]</scope>
    <source>
        <strain evidence="2 3">S00239</strain>
    </source>
</reference>
<keyword evidence="1" id="KW-0472">Membrane</keyword>
<dbReference type="Pfam" id="PF04654">
    <property type="entry name" value="DUF599"/>
    <property type="match status" value="1"/>
</dbReference>
<organism evidence="2 3">
    <name type="scientific">Roseateles oligotrophus</name>
    <dbReference type="NCBI Taxonomy" id="1769250"/>
    <lineage>
        <taxon>Bacteria</taxon>
        <taxon>Pseudomonadati</taxon>
        <taxon>Pseudomonadota</taxon>
        <taxon>Betaproteobacteria</taxon>
        <taxon>Burkholderiales</taxon>
        <taxon>Sphaerotilaceae</taxon>
        <taxon>Roseateles</taxon>
    </lineage>
</organism>
<feature type="transmembrane region" description="Helical" evidence="1">
    <location>
        <begin position="13"/>
        <end position="32"/>
    </location>
</feature>
<dbReference type="EMBL" id="JACHLP010000001">
    <property type="protein sequence ID" value="MBB4841774.1"/>
    <property type="molecule type" value="Genomic_DNA"/>
</dbReference>
<keyword evidence="1" id="KW-1133">Transmembrane helix</keyword>
<protein>
    <submittedName>
        <fullName evidence="2">Putative membrane protein</fullName>
    </submittedName>
</protein>
<dbReference type="Proteomes" id="UP000562027">
    <property type="component" value="Unassembled WGS sequence"/>
</dbReference>
<dbReference type="PANTHER" id="PTHR31881">
    <property type="match status" value="1"/>
</dbReference>
<feature type="transmembrane region" description="Helical" evidence="1">
    <location>
        <begin position="118"/>
        <end position="136"/>
    </location>
</feature>
<dbReference type="AlphaFoldDB" id="A0A840L029"/>
<keyword evidence="3" id="KW-1185">Reference proteome</keyword>